<dbReference type="PIRSF" id="PIRSF029826">
    <property type="entry name" value="UCP029826_pph"/>
    <property type="match status" value="1"/>
</dbReference>
<organism evidence="1 2">
    <name type="scientific">Candidatus Uhrbacteria bacterium CG10_big_fil_rev_8_21_14_0_10_48_16</name>
    <dbReference type="NCBI Taxonomy" id="1975038"/>
    <lineage>
        <taxon>Bacteria</taxon>
        <taxon>Candidatus Uhriibacteriota</taxon>
    </lineage>
</organism>
<dbReference type="Gene3D" id="1.10.287.1080">
    <property type="entry name" value="MazG-like"/>
    <property type="match status" value="1"/>
</dbReference>
<dbReference type="AlphaFoldDB" id="A0A2M8LGP0"/>
<keyword evidence="1" id="KW-0378">Hydrolase</keyword>
<dbReference type="SUPFAM" id="SSF101386">
    <property type="entry name" value="all-alpha NTP pyrophosphatases"/>
    <property type="match status" value="1"/>
</dbReference>
<sequence>MNEIQQLTQIINQFREERDWKQFHKPKDMVISLMLEASEVAELFQWKTEEEMEAMRTPQGNEDLADELSDVLAYLLQIAHDHNIDLKEAFLRKMEKSAKKYPIEKARGNKKKYTEY</sequence>
<dbReference type="Proteomes" id="UP000231436">
    <property type="component" value="Unassembled WGS sequence"/>
</dbReference>
<dbReference type="PANTHER" id="PTHR46523">
    <property type="entry name" value="DCTP PYROPHOSPHATASE 1"/>
    <property type="match status" value="1"/>
</dbReference>
<dbReference type="PANTHER" id="PTHR46523:SF1">
    <property type="entry name" value="DCTP PYROPHOSPHATASE 1"/>
    <property type="match status" value="1"/>
</dbReference>
<dbReference type="InterPro" id="IPR052555">
    <property type="entry name" value="dCTP_Pyrophosphatase"/>
</dbReference>
<dbReference type="CDD" id="cd11537">
    <property type="entry name" value="NTP-PPase_RS21-C6_like"/>
    <property type="match status" value="1"/>
</dbReference>
<protein>
    <submittedName>
        <fullName evidence="1">Nucleotide pyrophosphohydrolase</fullName>
    </submittedName>
</protein>
<dbReference type="Pfam" id="PF12643">
    <property type="entry name" value="MazG-like"/>
    <property type="match status" value="1"/>
</dbReference>
<dbReference type="EMBL" id="PFEU01000017">
    <property type="protein sequence ID" value="PJE76608.1"/>
    <property type="molecule type" value="Genomic_DNA"/>
</dbReference>
<evidence type="ECO:0000313" key="2">
    <source>
        <dbReference type="Proteomes" id="UP000231436"/>
    </source>
</evidence>
<dbReference type="GO" id="GO:0009143">
    <property type="term" value="P:nucleoside triphosphate catabolic process"/>
    <property type="evidence" value="ECO:0007669"/>
    <property type="project" value="InterPro"/>
</dbReference>
<comment type="caution">
    <text evidence="1">The sequence shown here is derived from an EMBL/GenBank/DDBJ whole genome shotgun (WGS) entry which is preliminary data.</text>
</comment>
<dbReference type="InterPro" id="IPR025984">
    <property type="entry name" value="DCTPP"/>
</dbReference>
<gene>
    <name evidence="1" type="ORF">COV05_03425</name>
</gene>
<reference evidence="2" key="1">
    <citation type="submission" date="2017-09" db="EMBL/GenBank/DDBJ databases">
        <title>Depth-based differentiation of microbial function through sediment-hosted aquifers and enrichment of novel symbionts in the deep terrestrial subsurface.</title>
        <authorList>
            <person name="Probst A.J."/>
            <person name="Ladd B."/>
            <person name="Jarett J.K."/>
            <person name="Geller-Mcgrath D.E."/>
            <person name="Sieber C.M.K."/>
            <person name="Emerson J.B."/>
            <person name="Anantharaman K."/>
            <person name="Thomas B.C."/>
            <person name="Malmstrom R."/>
            <person name="Stieglmeier M."/>
            <person name="Klingl A."/>
            <person name="Woyke T."/>
            <person name="Ryan C.M."/>
            <person name="Banfield J.F."/>
        </authorList>
    </citation>
    <scope>NUCLEOTIDE SEQUENCE [LARGE SCALE GENOMIC DNA]</scope>
</reference>
<proteinExistence type="predicted"/>
<dbReference type="GO" id="GO:0047429">
    <property type="term" value="F:nucleoside triphosphate diphosphatase activity"/>
    <property type="evidence" value="ECO:0007669"/>
    <property type="project" value="InterPro"/>
</dbReference>
<accession>A0A2M8LGP0</accession>
<evidence type="ECO:0000313" key="1">
    <source>
        <dbReference type="EMBL" id="PJE76608.1"/>
    </source>
</evidence>
<name>A0A2M8LGP0_9BACT</name>